<dbReference type="InterPro" id="IPR017946">
    <property type="entry name" value="PLC-like_Pdiesterase_TIM-brl"/>
</dbReference>
<dbReference type="RefSeq" id="XP_020067043.1">
    <property type="nucleotide sequence ID" value="XM_020207174.1"/>
</dbReference>
<dbReference type="GeneID" id="30981311"/>
<dbReference type="CDD" id="cd08570">
    <property type="entry name" value="GDPD_YPL206cp_fungi"/>
    <property type="match status" value="1"/>
</dbReference>
<keyword evidence="3" id="KW-1185">Reference proteome</keyword>
<accession>A0A1E4SQZ4</accession>
<proteinExistence type="predicted"/>
<sequence length="393" mass="46519">MSYTSPVITGHRGFKANYTENTLLGFDKCYQTGATVIETDLWLSRDQVIVISHDVTTKRIFVDADGNETNYNILETSYEDTLRHLRTTSGELLLTFQDVLRWFVQYIDDHDSNSHKLQLDIKRLNPTKILKHLISDLLAVRNDIAWWYHRIQFGIWDLRFIKYLNQEDFFREHFPGTPNALGYSQFDVFHISLSWKDSIHYINYNFYLDALSELKKDNLYRVRITGVSLLYVLTWSPQFVTKFVPLLRIQRLKLYSWTINTIPQYDYLAKIGSAANLVEYGIITDHPDVMSDHKNDKEHSERDQLARDLEKLKTYSTCDEAYSEEGELRIQVSLKQRFVYFLFSTFQAFTNMRAVTPEEKQYDSYVDENRIIPAKDNLFFRWVFQKCQKVGIF</sequence>
<dbReference type="OrthoDB" id="1058301at2759"/>
<dbReference type="GO" id="GO:0008081">
    <property type="term" value="F:phosphoric diester hydrolase activity"/>
    <property type="evidence" value="ECO:0007669"/>
    <property type="project" value="InterPro"/>
</dbReference>
<dbReference type="PANTHER" id="PTHR43805">
    <property type="entry name" value="GLYCEROPHOSPHORYL DIESTER PHOSPHODIESTERASE"/>
    <property type="match status" value="1"/>
</dbReference>
<dbReference type="STRING" id="984487.A0A1E4SQZ4"/>
<evidence type="ECO:0000313" key="2">
    <source>
        <dbReference type="EMBL" id="ODV81921.1"/>
    </source>
</evidence>
<name>A0A1E4SQZ4_9ASCO</name>
<evidence type="ECO:0000259" key="1">
    <source>
        <dbReference type="PROSITE" id="PS51704"/>
    </source>
</evidence>
<dbReference type="PANTHER" id="PTHR43805:SF1">
    <property type="entry name" value="GP-PDE DOMAIN-CONTAINING PROTEIN"/>
    <property type="match status" value="1"/>
</dbReference>
<evidence type="ECO:0000313" key="3">
    <source>
        <dbReference type="Proteomes" id="UP000094285"/>
    </source>
</evidence>
<dbReference type="EMBL" id="KV453909">
    <property type="protein sequence ID" value="ODV81921.1"/>
    <property type="molecule type" value="Genomic_DNA"/>
</dbReference>
<reference evidence="3" key="1">
    <citation type="submission" date="2016-05" db="EMBL/GenBank/DDBJ databases">
        <title>Comparative genomics of biotechnologically important yeasts.</title>
        <authorList>
            <consortium name="DOE Joint Genome Institute"/>
            <person name="Riley R."/>
            <person name="Haridas S."/>
            <person name="Wolfe K.H."/>
            <person name="Lopes M.R."/>
            <person name="Hittinger C.T."/>
            <person name="Goker M."/>
            <person name="Salamov A."/>
            <person name="Wisecaver J."/>
            <person name="Long T.M."/>
            <person name="Aerts A.L."/>
            <person name="Barry K."/>
            <person name="Choi C."/>
            <person name="Clum A."/>
            <person name="Coughlan A.Y."/>
            <person name="Deshpande S."/>
            <person name="Douglass A.P."/>
            <person name="Hanson S.J."/>
            <person name="Klenk H.-P."/>
            <person name="Labutti K."/>
            <person name="Lapidus A."/>
            <person name="Lindquist E."/>
            <person name="Lipzen A."/>
            <person name="Meier-Kolthoff J.P."/>
            <person name="Ohm R.A."/>
            <person name="Otillar R.P."/>
            <person name="Pangilinan J."/>
            <person name="Peng Y."/>
            <person name="Rokas A."/>
            <person name="Rosa C.A."/>
            <person name="Scheuner C."/>
            <person name="Sibirny A.A."/>
            <person name="Slot J.C."/>
            <person name="Stielow J.B."/>
            <person name="Sun H."/>
            <person name="Kurtzman C.P."/>
            <person name="Blackwell M."/>
            <person name="Grigoriev I.V."/>
            <person name="Jeffries T.W."/>
        </authorList>
    </citation>
    <scope>NUCLEOTIDE SEQUENCE [LARGE SCALE GENOMIC DNA]</scope>
    <source>
        <strain evidence="3">NRRL Y-17324</strain>
    </source>
</reference>
<dbReference type="GO" id="GO:0006629">
    <property type="term" value="P:lipid metabolic process"/>
    <property type="evidence" value="ECO:0007669"/>
    <property type="project" value="InterPro"/>
</dbReference>
<dbReference type="SUPFAM" id="SSF51695">
    <property type="entry name" value="PLC-like phosphodiesterases"/>
    <property type="match status" value="1"/>
</dbReference>
<gene>
    <name evidence="2" type="ORF">CANTADRAFT_24654</name>
</gene>
<dbReference type="InterPro" id="IPR030395">
    <property type="entry name" value="GP_PDE_dom"/>
</dbReference>
<dbReference type="PROSITE" id="PS51704">
    <property type="entry name" value="GP_PDE"/>
    <property type="match status" value="1"/>
</dbReference>
<dbReference type="Pfam" id="PF03009">
    <property type="entry name" value="GDPD"/>
    <property type="match status" value="1"/>
</dbReference>
<feature type="domain" description="GP-PDE" evidence="1">
    <location>
        <begin position="6"/>
        <end position="294"/>
    </location>
</feature>
<dbReference type="Gene3D" id="3.20.20.190">
    <property type="entry name" value="Phosphatidylinositol (PI) phosphodiesterase"/>
    <property type="match status" value="1"/>
</dbReference>
<protein>
    <submittedName>
        <fullName evidence="2">Glycerophosphodiester phosphodiesterase</fullName>
    </submittedName>
</protein>
<dbReference type="Proteomes" id="UP000094285">
    <property type="component" value="Unassembled WGS sequence"/>
</dbReference>
<organism evidence="2 3">
    <name type="scientific">Suhomyces tanzawaensis NRRL Y-17324</name>
    <dbReference type="NCBI Taxonomy" id="984487"/>
    <lineage>
        <taxon>Eukaryota</taxon>
        <taxon>Fungi</taxon>
        <taxon>Dikarya</taxon>
        <taxon>Ascomycota</taxon>
        <taxon>Saccharomycotina</taxon>
        <taxon>Pichiomycetes</taxon>
        <taxon>Debaryomycetaceae</taxon>
        <taxon>Suhomyces</taxon>
    </lineage>
</organism>
<dbReference type="AlphaFoldDB" id="A0A1E4SQZ4"/>